<protein>
    <recommendedName>
        <fullName evidence="1">Nitroreductase domain-containing protein</fullName>
    </recommendedName>
</protein>
<dbReference type="EMBL" id="QGMY01000002">
    <property type="protein sequence ID" value="PWR73742.1"/>
    <property type="molecule type" value="Genomic_DNA"/>
</dbReference>
<dbReference type="PANTHER" id="PTHR43745">
    <property type="entry name" value="NITROREDUCTASE MJ1384-RELATED"/>
    <property type="match status" value="1"/>
</dbReference>
<dbReference type="InterPro" id="IPR000415">
    <property type="entry name" value="Nitroreductase-like"/>
</dbReference>
<dbReference type="AlphaFoldDB" id="A0A2V2N0Q9"/>
<dbReference type="InterPro" id="IPR020051">
    <property type="entry name" value="SagB-type_dehydrogenase"/>
</dbReference>
<dbReference type="InterPro" id="IPR052544">
    <property type="entry name" value="Bacteriocin_Proc_Enz"/>
</dbReference>
<comment type="caution">
    <text evidence="2">The sequence shown here is derived from an EMBL/GenBank/DDBJ whole genome shotgun (WGS) entry which is preliminary data.</text>
</comment>
<feature type="domain" description="Nitroreductase" evidence="1">
    <location>
        <begin position="73"/>
        <end position="248"/>
    </location>
</feature>
<keyword evidence="3" id="KW-1185">Reference proteome</keyword>
<dbReference type="InterPro" id="IPR029479">
    <property type="entry name" value="Nitroreductase"/>
</dbReference>
<gene>
    <name evidence="2" type="ORF">DK846_00790</name>
</gene>
<organism evidence="2 3">
    <name type="scientific">Methanospirillum lacunae</name>
    <dbReference type="NCBI Taxonomy" id="668570"/>
    <lineage>
        <taxon>Archaea</taxon>
        <taxon>Methanobacteriati</taxon>
        <taxon>Methanobacteriota</taxon>
        <taxon>Stenosarchaea group</taxon>
        <taxon>Methanomicrobia</taxon>
        <taxon>Methanomicrobiales</taxon>
        <taxon>Methanospirillaceae</taxon>
        <taxon>Methanospirillum</taxon>
    </lineage>
</organism>
<dbReference type="SUPFAM" id="SSF55469">
    <property type="entry name" value="FMN-dependent nitroreductase-like"/>
    <property type="match status" value="1"/>
</dbReference>
<dbReference type="CDD" id="cd02142">
    <property type="entry name" value="McbC_SagB-like_oxidoreductase"/>
    <property type="match status" value="1"/>
</dbReference>
<dbReference type="Gene3D" id="3.40.109.10">
    <property type="entry name" value="NADH Oxidase"/>
    <property type="match status" value="1"/>
</dbReference>
<name>A0A2V2N0Q9_9EURY</name>
<evidence type="ECO:0000259" key="1">
    <source>
        <dbReference type="Pfam" id="PF00881"/>
    </source>
</evidence>
<evidence type="ECO:0000313" key="3">
    <source>
        <dbReference type="Proteomes" id="UP000245657"/>
    </source>
</evidence>
<dbReference type="PANTHER" id="PTHR43745:SF2">
    <property type="entry name" value="NITROREDUCTASE MJ1384-RELATED"/>
    <property type="match status" value="1"/>
</dbReference>
<proteinExistence type="predicted"/>
<reference evidence="2 3" key="1">
    <citation type="submission" date="2018-05" db="EMBL/GenBank/DDBJ databases">
        <title>Draft genome of Methanospirillum lacunae Ki8-1.</title>
        <authorList>
            <person name="Dueholm M.S."/>
            <person name="Nielsen P.H."/>
            <person name="Bakmann L.F."/>
            <person name="Otzen D.E."/>
        </authorList>
    </citation>
    <scope>NUCLEOTIDE SEQUENCE [LARGE SCALE GENOMIC DNA]</scope>
    <source>
        <strain evidence="2 3">Ki8-1</strain>
    </source>
</reference>
<accession>A0A2V2N0Q9</accession>
<sequence length="248" mass="26981">MTQKQIMFQICGIFFGLIILCIIQAAVFAQDIPLISQQTFKIPDISGVQGDTNVFSLPSPDHSKSATLDEVLQNRRSVREYQNISISAQELSNLLWAAQGITDGNSGKRTAPSGQQIYPITLHVAVNRGDDVPTGVYTYHVSGHQLIRELDKTGEQNLIEALGQKSVTSSAACIIMSGNYSPYQKFDTDMANQSMYLEAGHIAQNILLELTSLDLSGVPLAGFNYENVGNVLGLDSDHPVLYGIAFGK</sequence>
<dbReference type="RefSeq" id="WP_109967022.1">
    <property type="nucleotide sequence ID" value="NZ_CP176093.1"/>
</dbReference>
<dbReference type="GeneID" id="97549061"/>
<dbReference type="Proteomes" id="UP000245657">
    <property type="component" value="Unassembled WGS sequence"/>
</dbReference>
<evidence type="ECO:0000313" key="2">
    <source>
        <dbReference type="EMBL" id="PWR73742.1"/>
    </source>
</evidence>
<dbReference type="NCBIfam" id="TIGR03605">
    <property type="entry name" value="antibiot_sagB"/>
    <property type="match status" value="1"/>
</dbReference>
<dbReference type="GO" id="GO:0016491">
    <property type="term" value="F:oxidoreductase activity"/>
    <property type="evidence" value="ECO:0007669"/>
    <property type="project" value="InterPro"/>
</dbReference>
<dbReference type="OrthoDB" id="10206at2157"/>
<dbReference type="Pfam" id="PF00881">
    <property type="entry name" value="Nitroreductase"/>
    <property type="match status" value="1"/>
</dbReference>